<evidence type="ECO:0000313" key="15">
    <source>
        <dbReference type="Proteomes" id="UP000285666"/>
    </source>
</evidence>
<evidence type="ECO:0000313" key="11">
    <source>
        <dbReference type="Proteomes" id="UP000261055"/>
    </source>
</evidence>
<dbReference type="PANTHER" id="PTHR34107:SF4">
    <property type="entry name" value="SLL1222 PROTEIN"/>
    <property type="match status" value="1"/>
</dbReference>
<dbReference type="SUPFAM" id="SSF52980">
    <property type="entry name" value="Restriction endonuclease-like"/>
    <property type="match status" value="1"/>
</dbReference>
<keyword evidence="2" id="KW-0378">Hydrolase</keyword>
<protein>
    <submittedName>
        <fullName evidence="2">Uma2 family endonuclease</fullName>
    </submittedName>
</protein>
<dbReference type="AlphaFoldDB" id="A0A3E4F9L3"/>
<dbReference type="EMBL" id="QSRA01000001">
    <property type="protein sequence ID" value="RGK86341.1"/>
    <property type="molecule type" value="Genomic_DNA"/>
</dbReference>
<evidence type="ECO:0000313" key="2">
    <source>
        <dbReference type="EMBL" id="RGI86291.1"/>
    </source>
</evidence>
<keyword evidence="2" id="KW-0540">Nuclease</keyword>
<dbReference type="InterPro" id="IPR011335">
    <property type="entry name" value="Restrct_endonuc-II-like"/>
</dbReference>
<evidence type="ECO:0000313" key="10">
    <source>
        <dbReference type="Proteomes" id="UP000260841"/>
    </source>
</evidence>
<dbReference type="Proteomes" id="UP000283325">
    <property type="component" value="Unassembled WGS sequence"/>
</dbReference>
<dbReference type="PANTHER" id="PTHR34107">
    <property type="entry name" value="SLL0198 PROTEIN-RELATED"/>
    <property type="match status" value="1"/>
</dbReference>
<evidence type="ECO:0000313" key="7">
    <source>
        <dbReference type="EMBL" id="RHF80750.1"/>
    </source>
</evidence>
<evidence type="ECO:0000313" key="8">
    <source>
        <dbReference type="EMBL" id="RHL90555.1"/>
    </source>
</evidence>
<accession>A0A3E4F9L3</accession>
<dbReference type="Proteomes" id="UP000260664">
    <property type="component" value="Unassembled WGS sequence"/>
</dbReference>
<dbReference type="GO" id="GO:0004519">
    <property type="term" value="F:endonuclease activity"/>
    <property type="evidence" value="ECO:0007669"/>
    <property type="project" value="UniProtKB-KW"/>
</dbReference>
<dbReference type="InterPro" id="IPR012296">
    <property type="entry name" value="Nuclease_put_TT1808"/>
</dbReference>
<dbReference type="CDD" id="cd06260">
    <property type="entry name" value="DUF820-like"/>
    <property type="match status" value="1"/>
</dbReference>
<evidence type="ECO:0000313" key="6">
    <source>
        <dbReference type="EMBL" id="RGO54859.1"/>
    </source>
</evidence>
<evidence type="ECO:0000313" key="9">
    <source>
        <dbReference type="Proteomes" id="UP000260664"/>
    </source>
</evidence>
<evidence type="ECO:0000313" key="3">
    <source>
        <dbReference type="EMBL" id="RGK50540.1"/>
    </source>
</evidence>
<keyword evidence="11" id="KW-1185">Reference proteome</keyword>
<name>A0A3E4F9L3_9FIRM</name>
<dbReference type="Gene3D" id="3.90.1570.10">
    <property type="entry name" value="tt1808, chain A"/>
    <property type="match status" value="1"/>
</dbReference>
<evidence type="ECO:0000313" key="13">
    <source>
        <dbReference type="Proteomes" id="UP000261324"/>
    </source>
</evidence>
<dbReference type="EMBL" id="QSVB01000015">
    <property type="protein sequence ID" value="RGN89122.1"/>
    <property type="molecule type" value="Genomic_DNA"/>
</dbReference>
<evidence type="ECO:0000259" key="1">
    <source>
        <dbReference type="Pfam" id="PF05685"/>
    </source>
</evidence>
<sequence>MPLPKEQHKYTVDDILALPDGQRAELIDGQIYDMGTPTKTHQDILGYLFFSVQSHIMNNKGSCQAMLAPFSIFLNNDDRNYVEPDLSVICNPSILDEKGCHGAPDWIIEIVSPSSERMDYVVKTFKYRTAGVREYWVIDKTLQKVTVFDFENDNMFEYDFTQKIPVLIYDGELEIDLSRFI</sequence>
<comment type="caution">
    <text evidence="2">The sequence shown here is derived from an EMBL/GenBank/DDBJ whole genome shotgun (WGS) entry which is preliminary data.</text>
</comment>
<dbReference type="EMBL" id="QRPD01000001">
    <property type="protein sequence ID" value="RHL90555.1"/>
    <property type="molecule type" value="Genomic_DNA"/>
</dbReference>
<dbReference type="EMBL" id="QRHN01000001">
    <property type="protein sequence ID" value="RHF80750.1"/>
    <property type="molecule type" value="Genomic_DNA"/>
</dbReference>
<keyword evidence="2" id="KW-0255">Endonuclease</keyword>
<dbReference type="EMBL" id="QSOI01000002">
    <property type="protein sequence ID" value="RGI86291.1"/>
    <property type="molecule type" value="Genomic_DNA"/>
</dbReference>
<proteinExistence type="predicted"/>
<dbReference type="Pfam" id="PF05685">
    <property type="entry name" value="Uma2"/>
    <property type="match status" value="1"/>
</dbReference>
<organism evidence="2 9">
    <name type="scientific">Dorea formicigenerans</name>
    <dbReference type="NCBI Taxonomy" id="39486"/>
    <lineage>
        <taxon>Bacteria</taxon>
        <taxon>Bacillati</taxon>
        <taxon>Bacillota</taxon>
        <taxon>Clostridia</taxon>
        <taxon>Lachnospirales</taxon>
        <taxon>Lachnospiraceae</taxon>
        <taxon>Dorea</taxon>
    </lineage>
</organism>
<dbReference type="GeneID" id="92864309"/>
<dbReference type="Proteomes" id="UP000261055">
    <property type="component" value="Unassembled WGS sequence"/>
</dbReference>
<dbReference type="EMBL" id="QSQQ01000001">
    <property type="protein sequence ID" value="RGK50540.1"/>
    <property type="molecule type" value="Genomic_DNA"/>
</dbReference>
<feature type="domain" description="Putative restriction endonuclease" evidence="1">
    <location>
        <begin position="13"/>
        <end position="154"/>
    </location>
</feature>
<evidence type="ECO:0000313" key="5">
    <source>
        <dbReference type="EMBL" id="RGN89122.1"/>
    </source>
</evidence>
<dbReference type="RefSeq" id="WP_005332765.1">
    <property type="nucleotide sequence ID" value="NZ_CABJBB010000001.1"/>
</dbReference>
<dbReference type="Proteomes" id="UP000261208">
    <property type="component" value="Unassembled WGS sequence"/>
</dbReference>
<evidence type="ECO:0000313" key="4">
    <source>
        <dbReference type="EMBL" id="RGK86341.1"/>
    </source>
</evidence>
<reference evidence="9 10" key="1">
    <citation type="submission" date="2018-08" db="EMBL/GenBank/DDBJ databases">
        <title>A genome reference for cultivated species of the human gut microbiota.</title>
        <authorList>
            <person name="Zou Y."/>
            <person name="Xue W."/>
            <person name="Luo G."/>
        </authorList>
    </citation>
    <scope>NUCLEOTIDE SEQUENCE [LARGE SCALE GENOMIC DNA]</scope>
    <source>
        <strain evidence="8 14">AF36-1BH</strain>
        <strain evidence="7 15">AM23-7AC</strain>
        <strain evidence="6 11">OM02-12</strain>
        <strain evidence="5 10">OM03-2</strain>
        <strain evidence="4 13">TF09-3</strain>
        <strain evidence="3 12">TF11-11</strain>
        <strain evidence="2 9">TM09-19AC</strain>
    </source>
</reference>
<evidence type="ECO:0000313" key="12">
    <source>
        <dbReference type="Proteomes" id="UP000261208"/>
    </source>
</evidence>
<evidence type="ECO:0000313" key="14">
    <source>
        <dbReference type="Proteomes" id="UP000283325"/>
    </source>
</evidence>
<dbReference type="InterPro" id="IPR008538">
    <property type="entry name" value="Uma2"/>
</dbReference>
<dbReference type="Proteomes" id="UP000261324">
    <property type="component" value="Unassembled WGS sequence"/>
</dbReference>
<dbReference type="Proteomes" id="UP000285666">
    <property type="component" value="Unassembled WGS sequence"/>
</dbReference>
<dbReference type="Proteomes" id="UP000260841">
    <property type="component" value="Unassembled WGS sequence"/>
</dbReference>
<dbReference type="EMBL" id="QSVQ01000001">
    <property type="protein sequence ID" value="RGO54859.1"/>
    <property type="molecule type" value="Genomic_DNA"/>
</dbReference>
<gene>
    <name evidence="7" type="ORF">DW658_00390</name>
    <name evidence="8" type="ORF">DWZ98_00050</name>
    <name evidence="6" type="ORF">DXB12_00780</name>
    <name evidence="5" type="ORF">DXB36_12305</name>
    <name evidence="4" type="ORF">DXC93_00495</name>
    <name evidence="3" type="ORF">DXD10_00030</name>
    <name evidence="2" type="ORF">DXD84_02445</name>
</gene>